<dbReference type="AlphaFoldDB" id="A0A8H6YVZ5"/>
<dbReference type="OrthoDB" id="2418900at2759"/>
<sequence length="1138" mass="126654">MPPARCGYCQKKCDDQSAVKRHIAHTPKCSAAWQAEFSAPGHGAQDTPADLGDWNEPDFALDSSAPSTGHFIPRRIRERSLSPPPDISAPEPTSKRARVEEVEDEDDPGVCGRYPRMFPGRVASVLRHRNTAFEQLRGEQEAKGDPIWAPFDDEDDWELAKWLAKNVTQTAADEFLKLGATRNRTKPSYHNKYSFLKKIDSLPTGADWTCEIVTVPGDIVGDDGNVLVEELELWRRDPVECIKELMGNPAFKEFLAYAPEQVFTDPAGTNRIVDEAWTAEWWWEIQELLPPGVVVIPVILSSDKTQLTQFRGDKTAWPVYLTIGNISKEIRRQPSAHATVLIGYIPAAKLACFTEATRSLAGYRLFHHCMSLLLHPLIRAGRDGIEMTCADSCVRRTFPILSAYVADFPEQCLVACCKENRCPRCVVAATQRGDLVYSVLRNQDETIDLLRRHQTKRKKPAQFAEQGLRAVYSPFWAELPHSDIFSCFTPDILHQLHKGVFKDHLVRWCTSIIGEHELDARFKAMSSFPGLRHFNKGISFVSQWTGTEHKAMQKVFVGLMAGAVNAEVLTVVRSLIDFFYYAQLHSHTTATLNALDSCLATFHEHKEVLIELNVREHFNIPKLHSMVHYVDSIKSRGSADGYNTESPERLHIDYAKKAYRASNKRDYTEQMALWLQRQEAILIRSSYISWRRSPLSAAACFTNSDSDEDSDDDDHSDMLRPISSTTGRSVTIYHVAKVPPTKNLSLTQLQTEYGAVDFLPALTTFLTARSPSLSIKPGKYDRYDAFKQLTITLPANRHLGSAKRTNRIRAIPTKPSSGRKPAIPGHFDTAFIIEDPEQYRNAFRLEGLRVGQIRVIFNLPPQFGHFPHPLAYVEWFTPLNQPDRVTETFGIWPVSLVCVFHFVPAAFSLGAPVFIVLLAGSPYSLVLGSASAAHAHPRDDSGTTRQGLGIGVDHDADAAQQHSCIRAPAFAGAQDNAEAREQERLGSYTASICLFNAKRRLASAPVLNLRIPPGPPKRFGSRIATNTARHDTVDIPGRAQHTHAAIRCSPAPSSTHRATPLRSRPCPYLRAGRSTPADVTCAASAHLPPRFLSGPTAQSYTCATSYPSPPFCVVASLMASAAFGANLQCTDPHRSESR</sequence>
<proteinExistence type="predicted"/>
<evidence type="ECO:0000256" key="1">
    <source>
        <dbReference type="SAM" id="MobiDB-lite"/>
    </source>
</evidence>
<reference evidence="2" key="1">
    <citation type="submission" date="2020-05" db="EMBL/GenBank/DDBJ databases">
        <title>Mycena genomes resolve the evolution of fungal bioluminescence.</title>
        <authorList>
            <person name="Tsai I.J."/>
        </authorList>
    </citation>
    <scope>NUCLEOTIDE SEQUENCE</scope>
    <source>
        <strain evidence="2">CCC161011</strain>
    </source>
</reference>
<dbReference type="EMBL" id="JACAZI010000003">
    <property type="protein sequence ID" value="KAF7366227.1"/>
    <property type="molecule type" value="Genomic_DNA"/>
</dbReference>
<evidence type="ECO:0008006" key="4">
    <source>
        <dbReference type="Google" id="ProtNLM"/>
    </source>
</evidence>
<feature type="compositionally biased region" description="Acidic residues" evidence="1">
    <location>
        <begin position="705"/>
        <end position="715"/>
    </location>
</feature>
<accession>A0A8H6YVZ5</accession>
<evidence type="ECO:0000313" key="2">
    <source>
        <dbReference type="EMBL" id="KAF7366227.1"/>
    </source>
</evidence>
<name>A0A8H6YVZ5_9AGAR</name>
<organism evidence="2 3">
    <name type="scientific">Mycena venus</name>
    <dbReference type="NCBI Taxonomy" id="2733690"/>
    <lineage>
        <taxon>Eukaryota</taxon>
        <taxon>Fungi</taxon>
        <taxon>Dikarya</taxon>
        <taxon>Basidiomycota</taxon>
        <taxon>Agaricomycotina</taxon>
        <taxon>Agaricomycetes</taxon>
        <taxon>Agaricomycetidae</taxon>
        <taxon>Agaricales</taxon>
        <taxon>Marasmiineae</taxon>
        <taxon>Mycenaceae</taxon>
        <taxon>Mycena</taxon>
    </lineage>
</organism>
<comment type="caution">
    <text evidence="2">The sequence shown here is derived from an EMBL/GenBank/DDBJ whole genome shotgun (WGS) entry which is preliminary data.</text>
</comment>
<evidence type="ECO:0000313" key="3">
    <source>
        <dbReference type="Proteomes" id="UP000620124"/>
    </source>
</evidence>
<dbReference type="Pfam" id="PF18759">
    <property type="entry name" value="Plavaka"/>
    <property type="match status" value="1"/>
</dbReference>
<feature type="region of interest" description="Disordered" evidence="1">
    <location>
        <begin position="702"/>
        <end position="722"/>
    </location>
</feature>
<gene>
    <name evidence="2" type="ORF">MVEN_00499900</name>
</gene>
<feature type="region of interest" description="Disordered" evidence="1">
    <location>
        <begin position="39"/>
        <end position="113"/>
    </location>
</feature>
<dbReference type="Proteomes" id="UP000620124">
    <property type="component" value="Unassembled WGS sequence"/>
</dbReference>
<protein>
    <recommendedName>
        <fullName evidence="4">C2H2-type domain-containing protein</fullName>
    </recommendedName>
</protein>
<dbReference type="InterPro" id="IPR041078">
    <property type="entry name" value="Plavaka"/>
</dbReference>
<keyword evidence="3" id="KW-1185">Reference proteome</keyword>